<evidence type="ECO:0000313" key="2">
    <source>
        <dbReference type="Proteomes" id="UP001162131"/>
    </source>
</evidence>
<dbReference type="AlphaFoldDB" id="A0AAU9JF87"/>
<keyword evidence="2" id="KW-1185">Reference proteome</keyword>
<proteinExistence type="predicted"/>
<dbReference type="EMBL" id="CAJZBQ010000025">
    <property type="protein sequence ID" value="CAG9320324.1"/>
    <property type="molecule type" value="Genomic_DNA"/>
</dbReference>
<protein>
    <submittedName>
        <fullName evidence="1">Uncharacterized protein</fullName>
    </submittedName>
</protein>
<gene>
    <name evidence="1" type="ORF">BSTOLATCC_MIC26242</name>
</gene>
<accession>A0AAU9JF87</accession>
<dbReference type="Proteomes" id="UP001162131">
    <property type="component" value="Unassembled WGS sequence"/>
</dbReference>
<evidence type="ECO:0000313" key="1">
    <source>
        <dbReference type="EMBL" id="CAG9320324.1"/>
    </source>
</evidence>
<name>A0AAU9JF87_9CILI</name>
<organism evidence="1 2">
    <name type="scientific">Blepharisma stoltei</name>
    <dbReference type="NCBI Taxonomy" id="1481888"/>
    <lineage>
        <taxon>Eukaryota</taxon>
        <taxon>Sar</taxon>
        <taxon>Alveolata</taxon>
        <taxon>Ciliophora</taxon>
        <taxon>Postciliodesmatophora</taxon>
        <taxon>Heterotrichea</taxon>
        <taxon>Heterotrichida</taxon>
        <taxon>Blepharismidae</taxon>
        <taxon>Blepharisma</taxon>
    </lineage>
</organism>
<reference evidence="1" key="1">
    <citation type="submission" date="2021-09" db="EMBL/GenBank/DDBJ databases">
        <authorList>
            <consortium name="AG Swart"/>
            <person name="Singh M."/>
            <person name="Singh A."/>
            <person name="Seah K."/>
            <person name="Emmerich C."/>
        </authorList>
    </citation>
    <scope>NUCLEOTIDE SEQUENCE</scope>
    <source>
        <strain evidence="1">ATCC30299</strain>
    </source>
</reference>
<sequence>MGCITGKSMIRPQAPGQRLLNTGIPEFDKLFHKCEVPIKLITDCRADLDLYTTDFVKSLGAQRQWELNPSIQELTLMMLVILSTMGKGNMDSIGVSYSSESPYISVDPKTLKRGAKKMMNFYYQLVNFMAELPTKLEKLVGELNGLVIKAQDFPKVVSEKCEELNFSMKDKLLAIKNTNSNYKEISSAPVQLTEILRITEEARSRILETCEQAQIAPQSDRIISRGVQAAAEGLSMPSEIVNKFWAVC</sequence>
<comment type="caution">
    <text evidence="1">The sequence shown here is derived from an EMBL/GenBank/DDBJ whole genome shotgun (WGS) entry which is preliminary data.</text>
</comment>